<dbReference type="Proteomes" id="UP000016626">
    <property type="component" value="Unassembled WGS sequence"/>
</dbReference>
<accession>U2PMC6</accession>
<evidence type="ECO:0000313" key="1">
    <source>
        <dbReference type="EMBL" id="ERK51695.1"/>
    </source>
</evidence>
<dbReference type="RefSeq" id="WP_021747311.1">
    <property type="nucleotide sequence ID" value="NZ_KI271430.1"/>
</dbReference>
<sequence>MKENKEKVLVFYVKGSGKKPYRVAFWKEENSRDIHSGCGCPAGKRMQYCKHRFQLIEGDLTNLDDSTENAKEKLEILYNWLEDSDIGDFFEEFIMAKTGEKIQNLANKVNFIYSKDILERVEYKHAVKKKLYTFDPIELSLKKFLKFLENGYLIIESKNHYNVFDVNDEFYYGSFKGDFDLSKNANRLKLNAYTCSEHLIEAFNYFNMINISEINQKMKEIMK</sequence>
<evidence type="ECO:0008006" key="3">
    <source>
        <dbReference type="Google" id="ProtNLM"/>
    </source>
</evidence>
<dbReference type="PATRIC" id="fig|888055.3.peg.1035"/>
<dbReference type="EMBL" id="AWVM01000056">
    <property type="protein sequence ID" value="ERK51695.1"/>
    <property type="molecule type" value="Genomic_DNA"/>
</dbReference>
<dbReference type="HOGENOM" id="CLU_1238929_0_0_0"/>
<organism evidence="1 2">
    <name type="scientific">Leptotrichia wadei (strain F0279)</name>
    <dbReference type="NCBI Taxonomy" id="888055"/>
    <lineage>
        <taxon>Bacteria</taxon>
        <taxon>Fusobacteriati</taxon>
        <taxon>Fusobacteriota</taxon>
        <taxon>Fusobacteriia</taxon>
        <taxon>Fusobacteriales</taxon>
        <taxon>Leptotrichiaceae</taxon>
        <taxon>Leptotrichia</taxon>
    </lineage>
</organism>
<name>U2PMC6_LEPWF</name>
<comment type="caution">
    <text evidence="1">The sequence shown here is derived from an EMBL/GenBank/DDBJ whole genome shotgun (WGS) entry which is preliminary data.</text>
</comment>
<evidence type="ECO:0000313" key="2">
    <source>
        <dbReference type="Proteomes" id="UP000016626"/>
    </source>
</evidence>
<gene>
    <name evidence="1" type="ORF">HMPREF9015_01078</name>
</gene>
<proteinExistence type="predicted"/>
<reference evidence="1 2" key="1">
    <citation type="submission" date="2013-06" db="EMBL/GenBank/DDBJ databases">
        <authorList>
            <person name="Weinstock G."/>
            <person name="Sodergren E."/>
            <person name="Lobos E.A."/>
            <person name="Fulton L."/>
            <person name="Fulton R."/>
            <person name="Courtney L."/>
            <person name="Fronick C."/>
            <person name="O'Laughlin M."/>
            <person name="Godfrey J."/>
            <person name="Wilson R.M."/>
            <person name="Miner T."/>
            <person name="Farmer C."/>
            <person name="Delehaunty K."/>
            <person name="Cordes M."/>
            <person name="Minx P."/>
            <person name="Tomlinson C."/>
            <person name="Chen J."/>
            <person name="Wollam A."/>
            <person name="Pepin K.H."/>
            <person name="Bhonagiri V."/>
            <person name="Zhang X."/>
            <person name="Warren W."/>
            <person name="Mitreva M."/>
            <person name="Mardis E.R."/>
            <person name="Wilson R.K."/>
        </authorList>
    </citation>
    <scope>NUCLEOTIDE SEQUENCE [LARGE SCALE GENOMIC DNA]</scope>
    <source>
        <strain evidence="1 2">F0279</strain>
    </source>
</reference>
<protein>
    <recommendedName>
        <fullName evidence="3">SWIM-type domain-containing protein</fullName>
    </recommendedName>
</protein>
<dbReference type="AlphaFoldDB" id="U2PMC6"/>